<proteinExistence type="predicted"/>
<gene>
    <name evidence="1" type="ORF">CLUMA_CG010417</name>
</gene>
<reference evidence="1 2" key="1">
    <citation type="submission" date="2015-04" db="EMBL/GenBank/DDBJ databases">
        <authorList>
            <person name="Syromyatnikov M.Y."/>
            <person name="Popov V.N."/>
        </authorList>
    </citation>
    <scope>NUCLEOTIDE SEQUENCE [LARGE SCALE GENOMIC DNA]</scope>
</reference>
<sequence length="68" mass="8249">MKRKHGKRMQKYQQIHEALTCAGLEDAWPQMFLLTHSTGNVVNYLYKDLLVFFWVDRNNLMRCVMHYE</sequence>
<evidence type="ECO:0000313" key="1">
    <source>
        <dbReference type="EMBL" id="CRK96897.1"/>
    </source>
</evidence>
<protein>
    <submittedName>
        <fullName evidence="1">CLUMA_CG010417, isoform A</fullName>
    </submittedName>
</protein>
<evidence type="ECO:0000313" key="2">
    <source>
        <dbReference type="Proteomes" id="UP000183832"/>
    </source>
</evidence>
<accession>A0A1J1IEN5</accession>
<dbReference type="Proteomes" id="UP000183832">
    <property type="component" value="Unassembled WGS sequence"/>
</dbReference>
<dbReference type="EMBL" id="CVRI01000045">
    <property type="protein sequence ID" value="CRK96897.1"/>
    <property type="molecule type" value="Genomic_DNA"/>
</dbReference>
<name>A0A1J1IEN5_9DIPT</name>
<dbReference type="AlphaFoldDB" id="A0A1J1IEN5"/>
<keyword evidence="2" id="KW-1185">Reference proteome</keyword>
<organism evidence="1 2">
    <name type="scientific">Clunio marinus</name>
    <dbReference type="NCBI Taxonomy" id="568069"/>
    <lineage>
        <taxon>Eukaryota</taxon>
        <taxon>Metazoa</taxon>
        <taxon>Ecdysozoa</taxon>
        <taxon>Arthropoda</taxon>
        <taxon>Hexapoda</taxon>
        <taxon>Insecta</taxon>
        <taxon>Pterygota</taxon>
        <taxon>Neoptera</taxon>
        <taxon>Endopterygota</taxon>
        <taxon>Diptera</taxon>
        <taxon>Nematocera</taxon>
        <taxon>Chironomoidea</taxon>
        <taxon>Chironomidae</taxon>
        <taxon>Clunio</taxon>
    </lineage>
</organism>